<proteinExistence type="predicted"/>
<comment type="caution">
    <text evidence="2">The sequence shown here is derived from an EMBL/GenBank/DDBJ whole genome shotgun (WGS) entry which is preliminary data.</text>
</comment>
<dbReference type="AlphaFoldDB" id="A0AAQ4F7V3"/>
<evidence type="ECO:0000313" key="3">
    <source>
        <dbReference type="Proteomes" id="UP001321473"/>
    </source>
</evidence>
<evidence type="ECO:0000313" key="2">
    <source>
        <dbReference type="EMBL" id="KAK8782708.1"/>
    </source>
</evidence>
<reference evidence="2 3" key="1">
    <citation type="journal article" date="2023" name="Arcadia Sci">
        <title>De novo assembly of a long-read Amblyomma americanum tick genome.</title>
        <authorList>
            <person name="Chou S."/>
            <person name="Poskanzer K.E."/>
            <person name="Rollins M."/>
            <person name="Thuy-Boun P.S."/>
        </authorList>
    </citation>
    <scope>NUCLEOTIDE SEQUENCE [LARGE SCALE GENOMIC DNA]</scope>
    <source>
        <strain evidence="2">F_SG_1</strain>
        <tissue evidence="2">Salivary glands</tissue>
    </source>
</reference>
<evidence type="ECO:0000256" key="1">
    <source>
        <dbReference type="SAM" id="MobiDB-lite"/>
    </source>
</evidence>
<accession>A0AAQ4F7V3</accession>
<dbReference type="EMBL" id="JARKHS020006378">
    <property type="protein sequence ID" value="KAK8782708.1"/>
    <property type="molecule type" value="Genomic_DNA"/>
</dbReference>
<gene>
    <name evidence="2" type="ORF">V5799_015952</name>
</gene>
<name>A0AAQ4F7V3_AMBAM</name>
<dbReference type="Proteomes" id="UP001321473">
    <property type="component" value="Unassembled WGS sequence"/>
</dbReference>
<feature type="region of interest" description="Disordered" evidence="1">
    <location>
        <begin position="124"/>
        <end position="155"/>
    </location>
</feature>
<organism evidence="2 3">
    <name type="scientific">Amblyomma americanum</name>
    <name type="common">Lone star tick</name>
    <dbReference type="NCBI Taxonomy" id="6943"/>
    <lineage>
        <taxon>Eukaryota</taxon>
        <taxon>Metazoa</taxon>
        <taxon>Ecdysozoa</taxon>
        <taxon>Arthropoda</taxon>
        <taxon>Chelicerata</taxon>
        <taxon>Arachnida</taxon>
        <taxon>Acari</taxon>
        <taxon>Parasitiformes</taxon>
        <taxon>Ixodida</taxon>
        <taxon>Ixodoidea</taxon>
        <taxon>Ixodidae</taxon>
        <taxon>Amblyomminae</taxon>
        <taxon>Amblyomma</taxon>
    </lineage>
</organism>
<protein>
    <submittedName>
        <fullName evidence="2">Uncharacterized protein</fullName>
    </submittedName>
</protein>
<sequence length="155" mass="17523">MESEGHAARLLERYRLGRIRGYGFARHVVRDADADRKQLKKLHALLAKLRHIQENEELVVFMGIRFVIDPEKRQASLNELVQAVSSSLTFLVLITHVTPGHAESTGGLCGGPHRQLDQFVVQQQEPPVHGERDRSSAWQSPDMDSELVEPKITKL</sequence>
<keyword evidence="3" id="KW-1185">Reference proteome</keyword>